<dbReference type="RefSeq" id="WP_416344294.1">
    <property type="nucleotide sequence ID" value="NZ_JALQCY010000003.1"/>
</dbReference>
<reference evidence="2 3" key="1">
    <citation type="submission" date="2022-02" db="EMBL/GenBank/DDBJ databases">
        <title>The car tank lid bacteriome: a reservoir of bacteria with potential in bioremediation of fuel.</title>
        <authorList>
            <person name="Vidal-Verdu A."/>
            <person name="Gomez-Martinez D."/>
            <person name="Latorre-Perez A."/>
            <person name="Pereto J."/>
            <person name="Porcar M."/>
        </authorList>
    </citation>
    <scope>NUCLEOTIDE SEQUENCE [LARGE SCALE GENOMIC DNA]</scope>
    <source>
        <strain evidence="2 3">4D.3</strain>
    </source>
</reference>
<feature type="transmembrane region" description="Helical" evidence="1">
    <location>
        <begin position="52"/>
        <end position="72"/>
    </location>
</feature>
<evidence type="ECO:0000313" key="2">
    <source>
        <dbReference type="EMBL" id="MCK9794454.1"/>
    </source>
</evidence>
<keyword evidence="1" id="KW-1133">Transmembrane helix</keyword>
<sequence>MDRQLPRERRWARVATTAVAVVATLLLLGACAAGPNPGVDTSTLSGQGPYGFWWGLWQGMILPIAFVVSLFTDSVSVYEVHNNGNWYDVGYVLGVSLVFGGPFGASRARR</sequence>
<dbReference type="Proteomes" id="UP001651050">
    <property type="component" value="Unassembled WGS sequence"/>
</dbReference>
<name>A0ABT0J4W3_9MICO</name>
<keyword evidence="1" id="KW-0472">Membrane</keyword>
<organism evidence="2 3">
    <name type="scientific">Isoptericola peretonis</name>
    <dbReference type="NCBI Taxonomy" id="2918523"/>
    <lineage>
        <taxon>Bacteria</taxon>
        <taxon>Bacillati</taxon>
        <taxon>Actinomycetota</taxon>
        <taxon>Actinomycetes</taxon>
        <taxon>Micrococcales</taxon>
        <taxon>Promicromonosporaceae</taxon>
        <taxon>Isoptericola</taxon>
    </lineage>
</organism>
<proteinExistence type="predicted"/>
<dbReference type="PROSITE" id="PS51257">
    <property type="entry name" value="PROKAR_LIPOPROTEIN"/>
    <property type="match status" value="1"/>
</dbReference>
<evidence type="ECO:0000256" key="1">
    <source>
        <dbReference type="SAM" id="Phobius"/>
    </source>
</evidence>
<gene>
    <name evidence="2" type="ORF">M1843_11925</name>
</gene>
<accession>A0ABT0J4W3</accession>
<evidence type="ECO:0000313" key="3">
    <source>
        <dbReference type="Proteomes" id="UP001651050"/>
    </source>
</evidence>
<keyword evidence="1" id="KW-0812">Transmembrane</keyword>
<feature type="transmembrane region" description="Helical" evidence="1">
    <location>
        <begin position="84"/>
        <end position="105"/>
    </location>
</feature>
<dbReference type="EMBL" id="JALQCY010000003">
    <property type="protein sequence ID" value="MCK9794454.1"/>
    <property type="molecule type" value="Genomic_DNA"/>
</dbReference>
<protein>
    <recommendedName>
        <fullName evidence="4">Lipoprotein</fullName>
    </recommendedName>
</protein>
<comment type="caution">
    <text evidence="2">The sequence shown here is derived from an EMBL/GenBank/DDBJ whole genome shotgun (WGS) entry which is preliminary data.</text>
</comment>
<keyword evidence="3" id="KW-1185">Reference proteome</keyword>
<evidence type="ECO:0008006" key="4">
    <source>
        <dbReference type="Google" id="ProtNLM"/>
    </source>
</evidence>